<comment type="pathway">
    <text evidence="7">Cell wall biogenesis; peptidoglycan biosynthesis.</text>
</comment>
<feature type="binding site" evidence="7">
    <location>
        <begin position="49"/>
        <end position="50"/>
    </location>
    <ligand>
        <name>substrate</name>
    </ligand>
</feature>
<dbReference type="UniPathway" id="UPA00219"/>
<dbReference type="InterPro" id="IPR018187">
    <property type="entry name" value="Asp/Glu_racemase_AS_1"/>
</dbReference>
<comment type="similarity">
    <text evidence="7">Belongs to the aspartate/glutamate racemases family.</text>
</comment>
<dbReference type="GO" id="GO:0008360">
    <property type="term" value="P:regulation of cell shape"/>
    <property type="evidence" value="ECO:0007669"/>
    <property type="project" value="UniProtKB-KW"/>
</dbReference>
<dbReference type="AlphaFoldDB" id="A0A1I1X332"/>
<dbReference type="Gene3D" id="3.40.50.1860">
    <property type="match status" value="2"/>
</dbReference>
<evidence type="ECO:0000313" key="9">
    <source>
        <dbReference type="Proteomes" id="UP000199517"/>
    </source>
</evidence>
<feature type="binding site" evidence="7">
    <location>
        <begin position="17"/>
        <end position="18"/>
    </location>
    <ligand>
        <name>substrate</name>
    </ligand>
</feature>
<dbReference type="EMBL" id="FOMQ01000011">
    <property type="protein sequence ID" value="SFE00073.1"/>
    <property type="molecule type" value="Genomic_DNA"/>
</dbReference>
<evidence type="ECO:0000256" key="4">
    <source>
        <dbReference type="ARBA" id="ARBA00022984"/>
    </source>
</evidence>
<dbReference type="SUPFAM" id="SSF53681">
    <property type="entry name" value="Aspartate/glutamate racemase"/>
    <property type="match status" value="2"/>
</dbReference>
<keyword evidence="3 7" id="KW-0133">Cell shape</keyword>
<dbReference type="HAMAP" id="MF_00258">
    <property type="entry name" value="Glu_racemase"/>
    <property type="match status" value="1"/>
</dbReference>
<dbReference type="InterPro" id="IPR004391">
    <property type="entry name" value="Glu_race"/>
</dbReference>
<dbReference type="GO" id="GO:0009252">
    <property type="term" value="P:peptidoglycan biosynthetic process"/>
    <property type="evidence" value="ECO:0007669"/>
    <property type="project" value="UniProtKB-UniRule"/>
</dbReference>
<keyword evidence="5 7" id="KW-0413">Isomerase</keyword>
<dbReference type="EC" id="5.1.1.3" evidence="2 7"/>
<dbReference type="NCBIfam" id="TIGR00067">
    <property type="entry name" value="glut_race"/>
    <property type="match status" value="1"/>
</dbReference>
<dbReference type="PANTHER" id="PTHR21198">
    <property type="entry name" value="GLUTAMATE RACEMASE"/>
    <property type="match status" value="1"/>
</dbReference>
<evidence type="ECO:0000256" key="1">
    <source>
        <dbReference type="ARBA" id="ARBA00001602"/>
    </source>
</evidence>
<feature type="binding site" evidence="7">
    <location>
        <begin position="205"/>
        <end position="206"/>
    </location>
    <ligand>
        <name>substrate</name>
    </ligand>
</feature>
<feature type="active site" description="Proton donor/acceptor" evidence="7">
    <location>
        <position position="204"/>
    </location>
</feature>
<name>A0A1I1X332_9BURK</name>
<protein>
    <recommendedName>
        <fullName evidence="2 7">Glutamate racemase</fullName>
        <ecNumber evidence="2 7">5.1.1.3</ecNumber>
    </recommendedName>
</protein>
<dbReference type="InterPro" id="IPR001920">
    <property type="entry name" value="Asp/Glu_race"/>
</dbReference>
<evidence type="ECO:0000256" key="7">
    <source>
        <dbReference type="HAMAP-Rule" id="MF_00258"/>
    </source>
</evidence>
<keyword evidence="9" id="KW-1185">Reference proteome</keyword>
<evidence type="ECO:0000256" key="6">
    <source>
        <dbReference type="ARBA" id="ARBA00023316"/>
    </source>
</evidence>
<feature type="binding site" evidence="7">
    <location>
        <begin position="82"/>
        <end position="83"/>
    </location>
    <ligand>
        <name>substrate</name>
    </ligand>
</feature>
<dbReference type="Proteomes" id="UP000199517">
    <property type="component" value="Unassembled WGS sequence"/>
</dbReference>
<dbReference type="Pfam" id="PF01177">
    <property type="entry name" value="Asp_Glu_race"/>
    <property type="match status" value="1"/>
</dbReference>
<dbReference type="GO" id="GO:0008881">
    <property type="term" value="F:glutamate racemase activity"/>
    <property type="evidence" value="ECO:0007669"/>
    <property type="project" value="UniProtKB-UniRule"/>
</dbReference>
<sequence>MLEPSDTGLAAPIGVFDSGVGGLSVLRALRAALPHERFVYLADSAHAPYGERGDGYVAARTRTIARHLRQVHGIKALVVACNTATAAAIHEVRSQHPDLPLVGVEPALKPAVALTRTGRVGVIATRGTLASAKFQRLLASLEGPVEFVAQPCDGLAYAIERSTADTRDTDPATIEIRALCERYTAALGRFGTEPGSIDTLVLGCTHYVFAEAALRSRIGPEVRLVETGEPVARQTRRLLEAAGALAPAHGAPLADPVRLFTTGELPLLQAAARRWLDLPPQACALVPLPTMEEAPESAPAIVPAPATAAS</sequence>
<evidence type="ECO:0000256" key="2">
    <source>
        <dbReference type="ARBA" id="ARBA00013090"/>
    </source>
</evidence>
<dbReference type="GO" id="GO:0071555">
    <property type="term" value="P:cell wall organization"/>
    <property type="evidence" value="ECO:0007669"/>
    <property type="project" value="UniProtKB-KW"/>
</dbReference>
<evidence type="ECO:0000256" key="3">
    <source>
        <dbReference type="ARBA" id="ARBA00022960"/>
    </source>
</evidence>
<dbReference type="STRING" id="32040.SAMN04489710_11191"/>
<dbReference type="OrthoDB" id="9801055at2"/>
<accession>A0A1I1X332</accession>
<evidence type="ECO:0000313" key="8">
    <source>
        <dbReference type="EMBL" id="SFE00073.1"/>
    </source>
</evidence>
<feature type="active site" description="Proton donor/acceptor" evidence="7">
    <location>
        <position position="81"/>
    </location>
</feature>
<reference evidence="9" key="1">
    <citation type="submission" date="2016-10" db="EMBL/GenBank/DDBJ databases">
        <authorList>
            <person name="Varghese N."/>
            <person name="Submissions S."/>
        </authorList>
    </citation>
    <scope>NUCLEOTIDE SEQUENCE [LARGE SCALE GENOMIC DNA]</scope>
    <source>
        <strain evidence="9">DSM 7481</strain>
    </source>
</reference>
<dbReference type="InterPro" id="IPR015942">
    <property type="entry name" value="Asp/Glu/hydantoin_racemase"/>
</dbReference>
<gene>
    <name evidence="7" type="primary">murI</name>
    <name evidence="8" type="ORF">SAMN04489710_11191</name>
</gene>
<dbReference type="PROSITE" id="PS00923">
    <property type="entry name" value="ASP_GLU_RACEMASE_1"/>
    <property type="match status" value="1"/>
</dbReference>
<proteinExistence type="inferred from homology"/>
<organism evidence="8 9">
    <name type="scientific">Paracidovorax konjaci</name>
    <dbReference type="NCBI Taxonomy" id="32040"/>
    <lineage>
        <taxon>Bacteria</taxon>
        <taxon>Pseudomonadati</taxon>
        <taxon>Pseudomonadota</taxon>
        <taxon>Betaproteobacteria</taxon>
        <taxon>Burkholderiales</taxon>
        <taxon>Comamonadaceae</taxon>
        <taxon>Paracidovorax</taxon>
    </lineage>
</organism>
<dbReference type="RefSeq" id="WP_092954406.1">
    <property type="nucleotide sequence ID" value="NZ_FOMQ01000011.1"/>
</dbReference>
<keyword evidence="4 7" id="KW-0573">Peptidoglycan synthesis</keyword>
<keyword evidence="6 7" id="KW-0961">Cell wall biogenesis/degradation</keyword>
<comment type="function">
    <text evidence="7">Provides the (R)-glutamate required for cell wall biosynthesis.</text>
</comment>
<evidence type="ECO:0000256" key="5">
    <source>
        <dbReference type="ARBA" id="ARBA00023235"/>
    </source>
</evidence>
<dbReference type="PANTHER" id="PTHR21198:SF2">
    <property type="entry name" value="GLUTAMATE RACEMASE"/>
    <property type="match status" value="1"/>
</dbReference>
<comment type="catalytic activity">
    <reaction evidence="1 7">
        <text>L-glutamate = D-glutamate</text>
        <dbReference type="Rhea" id="RHEA:12813"/>
        <dbReference type="ChEBI" id="CHEBI:29985"/>
        <dbReference type="ChEBI" id="CHEBI:29986"/>
        <dbReference type="EC" id="5.1.1.3"/>
    </reaction>
</comment>